<dbReference type="EC" id="5.6.2.4" evidence="5"/>
<proteinExistence type="inferred from homology"/>
<keyword evidence="2" id="KW-0238">DNA-binding</keyword>
<evidence type="ECO:0000256" key="5">
    <source>
        <dbReference type="ARBA" id="ARBA00034808"/>
    </source>
</evidence>
<dbReference type="STRING" id="670483.S7PQP5"/>
<dbReference type="RefSeq" id="XP_007871756.1">
    <property type="nucleotide sequence ID" value="XM_007873565.1"/>
</dbReference>
<dbReference type="GO" id="GO:0003677">
    <property type="term" value="F:DNA binding"/>
    <property type="evidence" value="ECO:0007669"/>
    <property type="project" value="UniProtKB-KW"/>
</dbReference>
<evidence type="ECO:0000256" key="1">
    <source>
        <dbReference type="ARBA" id="ARBA00005446"/>
    </source>
</evidence>
<dbReference type="HOGENOM" id="CLU_1378253_0_0_1"/>
<dbReference type="GO" id="GO:0005694">
    <property type="term" value="C:chromosome"/>
    <property type="evidence" value="ECO:0007669"/>
    <property type="project" value="TreeGrafter"/>
</dbReference>
<dbReference type="GO" id="GO:0005737">
    <property type="term" value="C:cytoplasm"/>
    <property type="evidence" value="ECO:0007669"/>
    <property type="project" value="TreeGrafter"/>
</dbReference>
<evidence type="ECO:0000313" key="7">
    <source>
        <dbReference type="Proteomes" id="UP000030669"/>
    </source>
</evidence>
<dbReference type="GeneID" id="19303107"/>
<comment type="catalytic activity">
    <reaction evidence="4">
        <text>Couples ATP hydrolysis with the unwinding of duplex DNA by translocating in the 3'-5' direction.</text>
        <dbReference type="EC" id="5.6.2.4"/>
    </reaction>
</comment>
<dbReference type="Proteomes" id="UP000030669">
    <property type="component" value="Unassembled WGS sequence"/>
</dbReference>
<evidence type="ECO:0000256" key="4">
    <source>
        <dbReference type="ARBA" id="ARBA00034617"/>
    </source>
</evidence>
<dbReference type="GO" id="GO:0043138">
    <property type="term" value="F:3'-5' DNA helicase activity"/>
    <property type="evidence" value="ECO:0007669"/>
    <property type="project" value="UniProtKB-EC"/>
</dbReference>
<keyword evidence="7" id="KW-1185">Reference proteome</keyword>
<protein>
    <recommendedName>
        <fullName evidence="5">DNA 3'-5' helicase</fullName>
        <ecNumber evidence="5">5.6.2.4</ecNumber>
    </recommendedName>
</protein>
<comment type="similarity">
    <text evidence="1">Belongs to the helicase family. RecQ subfamily.</text>
</comment>
<evidence type="ECO:0000256" key="2">
    <source>
        <dbReference type="ARBA" id="ARBA00023125"/>
    </source>
</evidence>
<organism evidence="6 7">
    <name type="scientific">Gloeophyllum trabeum (strain ATCC 11539 / FP-39264 / Madison 617)</name>
    <name type="common">Brown rot fungus</name>
    <dbReference type="NCBI Taxonomy" id="670483"/>
    <lineage>
        <taxon>Eukaryota</taxon>
        <taxon>Fungi</taxon>
        <taxon>Dikarya</taxon>
        <taxon>Basidiomycota</taxon>
        <taxon>Agaricomycotina</taxon>
        <taxon>Agaricomycetes</taxon>
        <taxon>Gloeophyllales</taxon>
        <taxon>Gloeophyllaceae</taxon>
        <taxon>Gloeophyllum</taxon>
    </lineage>
</organism>
<dbReference type="EMBL" id="KB469625">
    <property type="protein sequence ID" value="EPQ49788.1"/>
    <property type="molecule type" value="Genomic_DNA"/>
</dbReference>
<dbReference type="GO" id="GO:0000724">
    <property type="term" value="P:double-strand break repair via homologous recombination"/>
    <property type="evidence" value="ECO:0007669"/>
    <property type="project" value="TreeGrafter"/>
</dbReference>
<dbReference type="PANTHER" id="PTHR13710">
    <property type="entry name" value="DNA HELICASE RECQ FAMILY MEMBER"/>
    <property type="match status" value="1"/>
</dbReference>
<dbReference type="PANTHER" id="PTHR13710:SF105">
    <property type="entry name" value="ATP-DEPENDENT DNA HELICASE Q1"/>
    <property type="match status" value="1"/>
</dbReference>
<sequence>MESSITRIVLDEAHQLITDSNFRSNFLRLSELAAYPVQKIHLSATIPAYMEKRYLEIAALPNSTPILRAPTYRANLSYSLFAVNPRVRSQARLIVDVAAYMQANYWDDKCRGIIFCPSVERAKELGRHFNNCISHSDKTSLSDMQRFLNEEAWFKGTMPWIVATTTLIHGIDCPRVKVVMYDRVREALDDERSESESD</sequence>
<dbReference type="GO" id="GO:0009378">
    <property type="term" value="F:four-way junction helicase activity"/>
    <property type="evidence" value="ECO:0007669"/>
    <property type="project" value="TreeGrafter"/>
</dbReference>
<dbReference type="Gene3D" id="3.40.50.300">
    <property type="entry name" value="P-loop containing nucleotide triphosphate hydrolases"/>
    <property type="match status" value="2"/>
</dbReference>
<dbReference type="OrthoDB" id="2507344at2759"/>
<evidence type="ECO:0000313" key="6">
    <source>
        <dbReference type="EMBL" id="EPQ49788.1"/>
    </source>
</evidence>
<gene>
    <name evidence="6" type="ORF">GLOTRDRAFT_134610</name>
</gene>
<dbReference type="InterPro" id="IPR027417">
    <property type="entry name" value="P-loop_NTPase"/>
</dbReference>
<name>S7PQP5_GLOTA</name>
<keyword evidence="3" id="KW-0413">Isomerase</keyword>
<dbReference type="AlphaFoldDB" id="S7PQP5"/>
<reference evidence="6 7" key="1">
    <citation type="journal article" date="2012" name="Science">
        <title>The Paleozoic origin of enzymatic lignin decomposition reconstructed from 31 fungal genomes.</title>
        <authorList>
            <person name="Floudas D."/>
            <person name="Binder M."/>
            <person name="Riley R."/>
            <person name="Barry K."/>
            <person name="Blanchette R.A."/>
            <person name="Henrissat B."/>
            <person name="Martinez A.T."/>
            <person name="Otillar R."/>
            <person name="Spatafora J.W."/>
            <person name="Yadav J.S."/>
            <person name="Aerts A."/>
            <person name="Benoit I."/>
            <person name="Boyd A."/>
            <person name="Carlson A."/>
            <person name="Copeland A."/>
            <person name="Coutinho P.M."/>
            <person name="de Vries R.P."/>
            <person name="Ferreira P."/>
            <person name="Findley K."/>
            <person name="Foster B."/>
            <person name="Gaskell J."/>
            <person name="Glotzer D."/>
            <person name="Gorecki P."/>
            <person name="Heitman J."/>
            <person name="Hesse C."/>
            <person name="Hori C."/>
            <person name="Igarashi K."/>
            <person name="Jurgens J.A."/>
            <person name="Kallen N."/>
            <person name="Kersten P."/>
            <person name="Kohler A."/>
            <person name="Kuees U."/>
            <person name="Kumar T.K.A."/>
            <person name="Kuo A."/>
            <person name="LaButti K."/>
            <person name="Larrondo L.F."/>
            <person name="Lindquist E."/>
            <person name="Ling A."/>
            <person name="Lombard V."/>
            <person name="Lucas S."/>
            <person name="Lundell T."/>
            <person name="Martin R."/>
            <person name="McLaughlin D.J."/>
            <person name="Morgenstern I."/>
            <person name="Morin E."/>
            <person name="Murat C."/>
            <person name="Nagy L.G."/>
            <person name="Nolan M."/>
            <person name="Ohm R.A."/>
            <person name="Patyshakuliyeva A."/>
            <person name="Rokas A."/>
            <person name="Ruiz-Duenas F.J."/>
            <person name="Sabat G."/>
            <person name="Salamov A."/>
            <person name="Samejima M."/>
            <person name="Schmutz J."/>
            <person name="Slot J.C."/>
            <person name="St John F."/>
            <person name="Stenlid J."/>
            <person name="Sun H."/>
            <person name="Sun S."/>
            <person name="Syed K."/>
            <person name="Tsang A."/>
            <person name="Wiebenga A."/>
            <person name="Young D."/>
            <person name="Pisabarro A."/>
            <person name="Eastwood D.C."/>
            <person name="Martin F."/>
            <person name="Cullen D."/>
            <person name="Grigoriev I.V."/>
            <person name="Hibbett D.S."/>
        </authorList>
    </citation>
    <scope>NUCLEOTIDE SEQUENCE [LARGE SCALE GENOMIC DNA]</scope>
    <source>
        <strain evidence="6 7">ATCC 11539</strain>
    </source>
</reference>
<dbReference type="KEGG" id="gtr:GLOTRDRAFT_134610"/>
<accession>S7PQP5</accession>
<dbReference type="SUPFAM" id="SSF52540">
    <property type="entry name" value="P-loop containing nucleoside triphosphate hydrolases"/>
    <property type="match status" value="1"/>
</dbReference>
<dbReference type="OMA" id="PNIAVCI"/>
<evidence type="ECO:0000256" key="3">
    <source>
        <dbReference type="ARBA" id="ARBA00023235"/>
    </source>
</evidence>